<dbReference type="EMBL" id="SHBO01000037">
    <property type="protein sequence ID" value="RZO05763.1"/>
    <property type="molecule type" value="Genomic_DNA"/>
</dbReference>
<dbReference type="AlphaFoldDB" id="A0A520LKY0"/>
<organism evidence="1 2">
    <name type="scientific">SAR92 clade bacterium</name>
    <dbReference type="NCBI Taxonomy" id="2315479"/>
    <lineage>
        <taxon>Bacteria</taxon>
        <taxon>Pseudomonadati</taxon>
        <taxon>Pseudomonadota</taxon>
        <taxon>Gammaproteobacteria</taxon>
        <taxon>Cellvibrionales</taxon>
        <taxon>Porticoccaceae</taxon>
        <taxon>SAR92 clade</taxon>
    </lineage>
</organism>
<dbReference type="InterPro" id="IPR007332">
    <property type="entry name" value="DUF411"/>
</dbReference>
<gene>
    <name evidence="1" type="ORF">EVB02_03165</name>
</gene>
<proteinExistence type="predicted"/>
<comment type="caution">
    <text evidence="1">The sequence shown here is derived from an EMBL/GenBank/DDBJ whole genome shotgun (WGS) entry which is preliminary data.</text>
</comment>
<dbReference type="Proteomes" id="UP000318148">
    <property type="component" value="Unassembled WGS sequence"/>
</dbReference>
<evidence type="ECO:0000313" key="2">
    <source>
        <dbReference type="Proteomes" id="UP000318148"/>
    </source>
</evidence>
<sequence>MKEFNFPGHYIFRSVANFKLILIFLLAFTFNNSLLAEGEPEISLEVHKTAYCGCCKKWMSHAQEANINIIETNHEDLDVMKDKFDINSKHKSCHTSVSKDGFVFEGHVHAAAIKKFLADPIPNSMGLTVPGMPVGSPGMEFDNRNDDYEILVMFENGKEEVYMHSTELD</sequence>
<reference evidence="1 2" key="1">
    <citation type="submission" date="2019-02" db="EMBL/GenBank/DDBJ databases">
        <title>Prokaryotic population dynamics and viral predation in marine succession experiment using metagenomics: the confinement effect.</title>
        <authorList>
            <person name="Haro-Moreno J.M."/>
            <person name="Rodriguez-Valera F."/>
            <person name="Lopez-Perez M."/>
        </authorList>
    </citation>
    <scope>NUCLEOTIDE SEQUENCE [LARGE SCALE GENOMIC DNA]</scope>
    <source>
        <strain evidence="1">MED-G169</strain>
    </source>
</reference>
<protein>
    <submittedName>
        <fullName evidence="1">DUF411 domain-containing protein</fullName>
    </submittedName>
</protein>
<accession>A0A520LKY0</accession>
<name>A0A520LKY0_9GAMM</name>
<evidence type="ECO:0000313" key="1">
    <source>
        <dbReference type="EMBL" id="RZO05763.1"/>
    </source>
</evidence>
<dbReference type="Pfam" id="PF04214">
    <property type="entry name" value="DUF411"/>
    <property type="match status" value="1"/>
</dbReference>